<organism evidence="2 3">
    <name type="scientific">Datura stramonium</name>
    <name type="common">Jimsonweed</name>
    <name type="synonym">Common thornapple</name>
    <dbReference type="NCBI Taxonomy" id="4076"/>
    <lineage>
        <taxon>Eukaryota</taxon>
        <taxon>Viridiplantae</taxon>
        <taxon>Streptophyta</taxon>
        <taxon>Embryophyta</taxon>
        <taxon>Tracheophyta</taxon>
        <taxon>Spermatophyta</taxon>
        <taxon>Magnoliopsida</taxon>
        <taxon>eudicotyledons</taxon>
        <taxon>Gunneridae</taxon>
        <taxon>Pentapetalae</taxon>
        <taxon>asterids</taxon>
        <taxon>lamiids</taxon>
        <taxon>Solanales</taxon>
        <taxon>Solanaceae</taxon>
        <taxon>Solanoideae</taxon>
        <taxon>Datureae</taxon>
        <taxon>Datura</taxon>
    </lineage>
</organism>
<protein>
    <submittedName>
        <fullName evidence="2">Uncharacterized protein</fullName>
    </submittedName>
</protein>
<accession>A0ABS8Y776</accession>
<comment type="caution">
    <text evidence="2">The sequence shown here is derived from an EMBL/GenBank/DDBJ whole genome shotgun (WGS) entry which is preliminary data.</text>
</comment>
<dbReference type="PANTHER" id="PTHR33220:SF5">
    <property type="entry name" value="RRNA INTRON-ENCODED HOMING ENDONUCLEASE"/>
    <property type="match status" value="1"/>
</dbReference>
<evidence type="ECO:0000313" key="3">
    <source>
        <dbReference type="Proteomes" id="UP000823775"/>
    </source>
</evidence>
<reference evidence="2 3" key="1">
    <citation type="journal article" date="2021" name="BMC Genomics">
        <title>Datura genome reveals duplications of psychoactive alkaloid biosynthetic genes and high mutation rate following tissue culture.</title>
        <authorList>
            <person name="Rajewski A."/>
            <person name="Carter-House D."/>
            <person name="Stajich J."/>
            <person name="Litt A."/>
        </authorList>
    </citation>
    <scope>NUCLEOTIDE SEQUENCE [LARGE SCALE GENOMIC DNA]</scope>
    <source>
        <strain evidence="2">AR-01</strain>
    </source>
</reference>
<proteinExistence type="predicted"/>
<feature type="non-terminal residue" evidence="2">
    <location>
        <position position="1"/>
    </location>
</feature>
<feature type="region of interest" description="Disordered" evidence="1">
    <location>
        <begin position="151"/>
        <end position="172"/>
    </location>
</feature>
<gene>
    <name evidence="2" type="ORF">HAX54_006339</name>
</gene>
<keyword evidence="3" id="KW-1185">Reference proteome</keyword>
<evidence type="ECO:0000256" key="1">
    <source>
        <dbReference type="SAM" id="MobiDB-lite"/>
    </source>
</evidence>
<dbReference type="EMBL" id="JACEIK010131788">
    <property type="protein sequence ID" value="MCE5167493.1"/>
    <property type="molecule type" value="Genomic_DNA"/>
</dbReference>
<sequence length="172" mass="18611">QNWRCGMNRKPGYGAKLRANLDPTKGVGRFRQHHFGNWNEYNLNPLTRTHEPSGPRTSLTWACPATSLALGRHGHAPNVPRTWPAWTCAQRPSHSAGMDMRPATLALGRHGHAPQCPSPSADMDMRPAALALGRHGHAPQCTLHSAGMGMPPTSLALGRHGHAPSGPRTRPT</sequence>
<dbReference type="PANTHER" id="PTHR33220">
    <property type="entry name" value="BNAA09G04420D PROTEIN"/>
    <property type="match status" value="1"/>
</dbReference>
<dbReference type="Proteomes" id="UP000823775">
    <property type="component" value="Unassembled WGS sequence"/>
</dbReference>
<evidence type="ECO:0000313" key="2">
    <source>
        <dbReference type="EMBL" id="MCE5167493.1"/>
    </source>
</evidence>
<name>A0ABS8Y776_DATST</name>